<evidence type="ECO:0000313" key="3">
    <source>
        <dbReference type="Proteomes" id="UP000823633"/>
    </source>
</evidence>
<proteinExistence type="predicted"/>
<feature type="transmembrane region" description="Helical" evidence="1">
    <location>
        <begin position="131"/>
        <end position="147"/>
    </location>
</feature>
<reference evidence="2" key="1">
    <citation type="submission" date="2020-10" db="EMBL/GenBank/DDBJ databases">
        <authorList>
            <person name="Gilroy R."/>
        </authorList>
    </citation>
    <scope>NUCLEOTIDE SEQUENCE</scope>
    <source>
        <strain evidence="2">11167</strain>
    </source>
</reference>
<dbReference type="Proteomes" id="UP000823633">
    <property type="component" value="Unassembled WGS sequence"/>
</dbReference>
<dbReference type="Pfam" id="PF04657">
    <property type="entry name" value="DMT_YdcZ"/>
    <property type="match status" value="2"/>
</dbReference>
<sequence>MKKALCPIAAFLTGIVISVMVVANTRLGELTTNEVSMIINQTIGVILTTLILLAGRKVETVNPPRRPSRWYMYFGGLFGVFIMIANFYSVLKVGAALAMAAAVFGQSLMGLLLDIFGLFGMKRRRVDRVKGISIAVSFLGIVIMSLSKDGTLSLPYIAMGMGAGVLTMLQMTYNSSFAAAKGAIFSARQNALSGVLATALYAFILMPQATLEGFRKLPGISLVTICLGGVLAIVVVTSSNLVIPRIPAIYSSLLMSAGQVLSSLILDDFAWSLLIGAIVILIGMALNFISDWKASPQAA</sequence>
<protein>
    <submittedName>
        <fullName evidence="2">DMT family transporter</fullName>
    </submittedName>
</protein>
<dbReference type="InterPro" id="IPR037185">
    <property type="entry name" value="EmrE-like"/>
</dbReference>
<organism evidence="2 3">
    <name type="scientific">Candidatus Aphodenecus pullistercoris</name>
    <dbReference type="NCBI Taxonomy" id="2840669"/>
    <lineage>
        <taxon>Bacteria</taxon>
        <taxon>Pseudomonadati</taxon>
        <taxon>Spirochaetota</taxon>
        <taxon>Spirochaetia</taxon>
        <taxon>Spirochaetales</taxon>
        <taxon>Candidatus Aphodenecus</taxon>
    </lineage>
</organism>
<feature type="transmembrane region" description="Helical" evidence="1">
    <location>
        <begin position="153"/>
        <end position="171"/>
    </location>
</feature>
<keyword evidence="1" id="KW-0472">Membrane</keyword>
<keyword evidence="1" id="KW-1133">Transmembrane helix</keyword>
<name>A0A9D9EA97_9SPIR</name>
<dbReference type="PANTHER" id="PTHR34821">
    <property type="entry name" value="INNER MEMBRANE PROTEIN YDCZ"/>
    <property type="match status" value="1"/>
</dbReference>
<reference evidence="2" key="2">
    <citation type="journal article" date="2021" name="PeerJ">
        <title>Extensive microbial diversity within the chicken gut microbiome revealed by metagenomics and culture.</title>
        <authorList>
            <person name="Gilroy R."/>
            <person name="Ravi A."/>
            <person name="Getino M."/>
            <person name="Pursley I."/>
            <person name="Horton D.L."/>
            <person name="Alikhan N.F."/>
            <person name="Baker D."/>
            <person name="Gharbi K."/>
            <person name="Hall N."/>
            <person name="Watson M."/>
            <person name="Adriaenssens E.M."/>
            <person name="Foster-Nyarko E."/>
            <person name="Jarju S."/>
            <person name="Secka A."/>
            <person name="Antonio M."/>
            <person name="Oren A."/>
            <person name="Chaudhuri R.R."/>
            <person name="La Ragione R."/>
            <person name="Hildebrand F."/>
            <person name="Pallen M.J."/>
        </authorList>
    </citation>
    <scope>NUCLEOTIDE SEQUENCE</scope>
    <source>
        <strain evidence="2">11167</strain>
    </source>
</reference>
<dbReference type="PANTHER" id="PTHR34821:SF2">
    <property type="entry name" value="INNER MEMBRANE PROTEIN YDCZ"/>
    <property type="match status" value="1"/>
</dbReference>
<dbReference type="InterPro" id="IPR006750">
    <property type="entry name" value="YdcZ"/>
</dbReference>
<feature type="transmembrane region" description="Helical" evidence="1">
    <location>
        <begin position="248"/>
        <end position="265"/>
    </location>
</feature>
<feature type="transmembrane region" description="Helical" evidence="1">
    <location>
        <begin position="191"/>
        <end position="211"/>
    </location>
</feature>
<feature type="transmembrane region" description="Helical" evidence="1">
    <location>
        <begin position="70"/>
        <end position="91"/>
    </location>
</feature>
<keyword evidence="1" id="KW-0812">Transmembrane</keyword>
<feature type="transmembrane region" description="Helical" evidence="1">
    <location>
        <begin position="97"/>
        <end position="119"/>
    </location>
</feature>
<dbReference type="AlphaFoldDB" id="A0A9D9EA97"/>
<evidence type="ECO:0000256" key="1">
    <source>
        <dbReference type="SAM" id="Phobius"/>
    </source>
</evidence>
<feature type="transmembrane region" description="Helical" evidence="1">
    <location>
        <begin position="39"/>
        <end position="58"/>
    </location>
</feature>
<accession>A0A9D9EA97</accession>
<feature type="transmembrane region" description="Helical" evidence="1">
    <location>
        <begin position="217"/>
        <end position="236"/>
    </location>
</feature>
<dbReference type="SUPFAM" id="SSF103481">
    <property type="entry name" value="Multidrug resistance efflux transporter EmrE"/>
    <property type="match status" value="1"/>
</dbReference>
<feature type="transmembrane region" description="Helical" evidence="1">
    <location>
        <begin position="271"/>
        <end position="289"/>
    </location>
</feature>
<dbReference type="EMBL" id="JADIMU010000027">
    <property type="protein sequence ID" value="MBO8442973.1"/>
    <property type="molecule type" value="Genomic_DNA"/>
</dbReference>
<gene>
    <name evidence="2" type="ORF">IAC42_04365</name>
</gene>
<comment type="caution">
    <text evidence="2">The sequence shown here is derived from an EMBL/GenBank/DDBJ whole genome shotgun (WGS) entry which is preliminary data.</text>
</comment>
<evidence type="ECO:0000313" key="2">
    <source>
        <dbReference type="EMBL" id="MBO8442973.1"/>
    </source>
</evidence>
<dbReference type="GO" id="GO:0005886">
    <property type="term" value="C:plasma membrane"/>
    <property type="evidence" value="ECO:0007669"/>
    <property type="project" value="TreeGrafter"/>
</dbReference>